<gene>
    <name evidence="2" type="ORF">D9613_002159</name>
</gene>
<accession>A0A8H4R775</accession>
<protein>
    <submittedName>
        <fullName evidence="2">Uncharacterized protein</fullName>
    </submittedName>
</protein>
<feature type="compositionally biased region" description="Acidic residues" evidence="1">
    <location>
        <begin position="128"/>
        <end position="137"/>
    </location>
</feature>
<dbReference type="Proteomes" id="UP000521872">
    <property type="component" value="Unassembled WGS sequence"/>
</dbReference>
<feature type="region of interest" description="Disordered" evidence="1">
    <location>
        <begin position="59"/>
        <end position="162"/>
    </location>
</feature>
<keyword evidence="3" id="KW-1185">Reference proteome</keyword>
<feature type="compositionally biased region" description="Acidic residues" evidence="1">
    <location>
        <begin position="151"/>
        <end position="162"/>
    </location>
</feature>
<organism evidence="2 3">
    <name type="scientific">Agrocybe pediades</name>
    <dbReference type="NCBI Taxonomy" id="84607"/>
    <lineage>
        <taxon>Eukaryota</taxon>
        <taxon>Fungi</taxon>
        <taxon>Dikarya</taxon>
        <taxon>Basidiomycota</taxon>
        <taxon>Agaricomycotina</taxon>
        <taxon>Agaricomycetes</taxon>
        <taxon>Agaricomycetidae</taxon>
        <taxon>Agaricales</taxon>
        <taxon>Agaricineae</taxon>
        <taxon>Strophariaceae</taxon>
        <taxon>Agrocybe</taxon>
    </lineage>
</organism>
<evidence type="ECO:0000313" key="2">
    <source>
        <dbReference type="EMBL" id="KAF4623436.1"/>
    </source>
</evidence>
<dbReference type="AlphaFoldDB" id="A0A8H4R775"/>
<dbReference type="OrthoDB" id="2595509at2759"/>
<feature type="compositionally biased region" description="Basic and acidic residues" evidence="1">
    <location>
        <begin position="89"/>
        <end position="101"/>
    </location>
</feature>
<proteinExistence type="predicted"/>
<sequence>MATRRRIGVSAATTEAARRQLMQPVPCWERVWTAPTGVNTGSSNLKVYKWVKTEKVQHFSDDEGEVDEPLAPLPDEPDVGEGDEDEADENKAEGAPAKDSEAPEADVNQDEPPSKAPSPKPQLMLQSGEEEPQDADGLDASLKPLDTAMVDGDDNEKDEQMEGLELDISALGPDGLQLEGAHDLSQLDSSDALIGGNLIDDSIDPFSETT</sequence>
<name>A0A8H4R775_9AGAR</name>
<dbReference type="EMBL" id="JAACJL010000001">
    <property type="protein sequence ID" value="KAF4623436.1"/>
    <property type="molecule type" value="Genomic_DNA"/>
</dbReference>
<feature type="compositionally biased region" description="Acidic residues" evidence="1">
    <location>
        <begin position="75"/>
        <end position="88"/>
    </location>
</feature>
<reference evidence="2 3" key="1">
    <citation type="submission" date="2019-12" db="EMBL/GenBank/DDBJ databases">
        <authorList>
            <person name="Floudas D."/>
            <person name="Bentzer J."/>
            <person name="Ahren D."/>
            <person name="Johansson T."/>
            <person name="Persson P."/>
            <person name="Tunlid A."/>
        </authorList>
    </citation>
    <scope>NUCLEOTIDE SEQUENCE [LARGE SCALE GENOMIC DNA]</scope>
    <source>
        <strain evidence="2 3">CBS 102.39</strain>
    </source>
</reference>
<comment type="caution">
    <text evidence="2">The sequence shown here is derived from an EMBL/GenBank/DDBJ whole genome shotgun (WGS) entry which is preliminary data.</text>
</comment>
<evidence type="ECO:0000256" key="1">
    <source>
        <dbReference type="SAM" id="MobiDB-lite"/>
    </source>
</evidence>
<evidence type="ECO:0000313" key="3">
    <source>
        <dbReference type="Proteomes" id="UP000521872"/>
    </source>
</evidence>